<feature type="repeat" description="TPR" evidence="3">
    <location>
        <begin position="314"/>
        <end position="347"/>
    </location>
</feature>
<dbReference type="GO" id="GO:0009279">
    <property type="term" value="C:cell outer membrane"/>
    <property type="evidence" value="ECO:0007669"/>
    <property type="project" value="TreeGrafter"/>
</dbReference>
<sequence length="385" mass="44060">MNREELLQAIEQPAQKIEVQLEPQLSQRILDDVGNEPGNLPLLEFAMTRLWSLQQNRTLTHQAYQEIGGVKKALANHAEQVYQKLSETEKKAAQRIFVQLVRPGEGTEDTRRIAARKEVGDENWKLVSDLAGYTARLVVTGHDEKSGEDTVEVVHEALIREWLTLREWMKKDRLFRAWQERLRDIIHQWEETKRDDGVLLRGVPLSEAEEKLKQRREELSTPEQDFIQLSIDLRERQLREEKARRRRGIIGVSGAALTIMATLGGTAWYQSKQAELNSDIAEHYSKAFIDAATGNKKGALESFDQAVELNPNYAINYFARGIVRNDLGDKKGAIEDYNQALRLNPNYDQAYGNRGNARRDLGNKKGAIEDYNQVLRLNPNDALAY</sequence>
<dbReference type="InterPro" id="IPR019734">
    <property type="entry name" value="TPR_rpt"/>
</dbReference>
<dbReference type="InterPro" id="IPR011990">
    <property type="entry name" value="TPR-like_helical_dom_sf"/>
</dbReference>
<dbReference type="SUPFAM" id="SSF48452">
    <property type="entry name" value="TPR-like"/>
    <property type="match status" value="1"/>
</dbReference>
<dbReference type="Pfam" id="PF20703">
    <property type="entry name" value="nSTAND1"/>
    <property type="match status" value="1"/>
</dbReference>
<dbReference type="Gene3D" id="1.25.40.10">
    <property type="entry name" value="Tetratricopeptide repeat domain"/>
    <property type="match status" value="1"/>
</dbReference>
<keyword evidence="1" id="KW-0677">Repeat</keyword>
<dbReference type="PROSITE" id="PS50005">
    <property type="entry name" value="TPR"/>
    <property type="match status" value="3"/>
</dbReference>
<feature type="repeat" description="TPR" evidence="3">
    <location>
        <begin position="280"/>
        <end position="313"/>
    </location>
</feature>
<dbReference type="Pfam" id="PF13432">
    <property type="entry name" value="TPR_16"/>
    <property type="match status" value="1"/>
</dbReference>
<dbReference type="EMBL" id="JACXAE010000008">
    <property type="protein sequence ID" value="MBD2770708.1"/>
    <property type="molecule type" value="Genomic_DNA"/>
</dbReference>
<dbReference type="PANTHER" id="PTHR44858">
    <property type="entry name" value="TETRATRICOPEPTIDE REPEAT PROTEIN 6"/>
    <property type="match status" value="1"/>
</dbReference>
<proteinExistence type="predicted"/>
<feature type="repeat" description="TPR" evidence="3">
    <location>
        <begin position="348"/>
        <end position="381"/>
    </location>
</feature>
<keyword evidence="6" id="KW-1185">Reference proteome</keyword>
<evidence type="ECO:0000313" key="5">
    <source>
        <dbReference type="EMBL" id="MBD2770708.1"/>
    </source>
</evidence>
<keyword evidence="2 3" id="KW-0802">TPR repeat</keyword>
<evidence type="ECO:0000256" key="3">
    <source>
        <dbReference type="PROSITE-ProRule" id="PRU00339"/>
    </source>
</evidence>
<organism evidence="5 6">
    <name type="scientific">Iningainema tapete BLCC-T55</name>
    <dbReference type="NCBI Taxonomy" id="2748662"/>
    <lineage>
        <taxon>Bacteria</taxon>
        <taxon>Bacillati</taxon>
        <taxon>Cyanobacteriota</taxon>
        <taxon>Cyanophyceae</taxon>
        <taxon>Nostocales</taxon>
        <taxon>Scytonemataceae</taxon>
        <taxon>Iningainema tapete</taxon>
    </lineage>
</organism>
<dbReference type="Proteomes" id="UP000629098">
    <property type="component" value="Unassembled WGS sequence"/>
</dbReference>
<reference evidence="5" key="1">
    <citation type="submission" date="2020-09" db="EMBL/GenBank/DDBJ databases">
        <title>Iningainema tapete sp. nov. (Scytonemataceae, Cyanobacteria) from greenhouses in central Florida (USA) produces two types of nodularin with biosynthetic potential for microcystin-LR and anabaenopeptins.</title>
        <authorList>
            <person name="Berthold D.E."/>
            <person name="Lefler F.W."/>
            <person name="Huang I.-S."/>
            <person name="Abdulla H."/>
            <person name="Zimba P.V."/>
            <person name="Laughinghouse H.D. IV."/>
        </authorList>
    </citation>
    <scope>NUCLEOTIDE SEQUENCE</scope>
    <source>
        <strain evidence="5">BLCCT55</strain>
    </source>
</reference>
<name>A0A8J6XCR2_9CYAN</name>
<dbReference type="SMART" id="SM00028">
    <property type="entry name" value="TPR"/>
    <property type="match status" value="3"/>
</dbReference>
<gene>
    <name evidence="5" type="ORF">ICL16_00860</name>
</gene>
<dbReference type="AlphaFoldDB" id="A0A8J6XCR2"/>
<evidence type="ECO:0000313" key="6">
    <source>
        <dbReference type="Proteomes" id="UP000629098"/>
    </source>
</evidence>
<feature type="domain" description="Novel STAND NTPase 1" evidence="4">
    <location>
        <begin position="1"/>
        <end position="196"/>
    </location>
</feature>
<dbReference type="InterPro" id="IPR050498">
    <property type="entry name" value="Ycf3"/>
</dbReference>
<accession>A0A8J6XCR2</accession>
<dbReference type="PANTHER" id="PTHR44858:SF1">
    <property type="entry name" value="UDP-N-ACETYLGLUCOSAMINE--PEPTIDE N-ACETYLGLUCOSAMINYLTRANSFERASE SPINDLY-RELATED"/>
    <property type="match status" value="1"/>
</dbReference>
<dbReference type="Pfam" id="PF00515">
    <property type="entry name" value="TPR_1"/>
    <property type="match status" value="1"/>
</dbReference>
<dbReference type="GO" id="GO:0046813">
    <property type="term" value="P:receptor-mediated virion attachment to host cell"/>
    <property type="evidence" value="ECO:0007669"/>
    <property type="project" value="TreeGrafter"/>
</dbReference>
<evidence type="ECO:0000256" key="2">
    <source>
        <dbReference type="ARBA" id="ARBA00022803"/>
    </source>
</evidence>
<comment type="caution">
    <text evidence="5">The sequence shown here is derived from an EMBL/GenBank/DDBJ whole genome shotgun (WGS) entry which is preliminary data.</text>
</comment>
<dbReference type="InterPro" id="IPR049052">
    <property type="entry name" value="nSTAND1"/>
</dbReference>
<evidence type="ECO:0000256" key="1">
    <source>
        <dbReference type="ARBA" id="ARBA00022737"/>
    </source>
</evidence>
<evidence type="ECO:0000259" key="4">
    <source>
        <dbReference type="Pfam" id="PF20703"/>
    </source>
</evidence>
<protein>
    <submittedName>
        <fullName evidence="5">Tetratricopeptide repeat protein</fullName>
    </submittedName>
</protein>
<feature type="non-terminal residue" evidence="5">
    <location>
        <position position="385"/>
    </location>
</feature>